<feature type="region of interest" description="Disordered" evidence="1">
    <location>
        <begin position="49"/>
        <end position="90"/>
    </location>
</feature>
<protein>
    <submittedName>
        <fullName evidence="2">Uncharacterized protein</fullName>
    </submittedName>
</protein>
<evidence type="ECO:0000313" key="2">
    <source>
        <dbReference type="EMBL" id="KAK3590000.1"/>
    </source>
</evidence>
<reference evidence="2" key="2">
    <citation type="journal article" date="2021" name="Genome Biol. Evol.">
        <title>Developing a high-quality reference genome for a parasitic bivalve with doubly uniparental inheritance (Bivalvia: Unionida).</title>
        <authorList>
            <person name="Smith C.H."/>
        </authorList>
    </citation>
    <scope>NUCLEOTIDE SEQUENCE</scope>
    <source>
        <strain evidence="2">CHS0354</strain>
        <tissue evidence="2">Mantle</tissue>
    </source>
</reference>
<dbReference type="Proteomes" id="UP001195483">
    <property type="component" value="Unassembled WGS sequence"/>
</dbReference>
<accession>A0AAE0SDF2</accession>
<sequence length="90" mass="10088">MTDPRLNSNAEKKKIGTMINNKPKPGKVVDRDKEASGIPDAVKGIIALSAKRPEMNDPTGVKTESDDDDLDFGNWEPPRREEEELARREK</sequence>
<feature type="region of interest" description="Disordered" evidence="1">
    <location>
        <begin position="1"/>
        <end position="36"/>
    </location>
</feature>
<reference evidence="2" key="1">
    <citation type="journal article" date="2021" name="Genome Biol. Evol.">
        <title>A High-Quality Reference Genome for a Parasitic Bivalve with Doubly Uniparental Inheritance (Bivalvia: Unionida).</title>
        <authorList>
            <person name="Smith C.H."/>
        </authorList>
    </citation>
    <scope>NUCLEOTIDE SEQUENCE</scope>
    <source>
        <strain evidence="2">CHS0354</strain>
    </source>
</reference>
<evidence type="ECO:0000256" key="1">
    <source>
        <dbReference type="SAM" id="MobiDB-lite"/>
    </source>
</evidence>
<name>A0AAE0SDF2_9BIVA</name>
<proteinExistence type="predicted"/>
<keyword evidence="3" id="KW-1185">Reference proteome</keyword>
<organism evidence="2 3">
    <name type="scientific">Potamilus streckersoni</name>
    <dbReference type="NCBI Taxonomy" id="2493646"/>
    <lineage>
        <taxon>Eukaryota</taxon>
        <taxon>Metazoa</taxon>
        <taxon>Spiralia</taxon>
        <taxon>Lophotrochozoa</taxon>
        <taxon>Mollusca</taxon>
        <taxon>Bivalvia</taxon>
        <taxon>Autobranchia</taxon>
        <taxon>Heteroconchia</taxon>
        <taxon>Palaeoheterodonta</taxon>
        <taxon>Unionida</taxon>
        <taxon>Unionoidea</taxon>
        <taxon>Unionidae</taxon>
        <taxon>Ambleminae</taxon>
        <taxon>Lampsilini</taxon>
        <taxon>Potamilus</taxon>
    </lineage>
</organism>
<dbReference type="AlphaFoldDB" id="A0AAE0SDF2"/>
<reference evidence="2" key="3">
    <citation type="submission" date="2023-05" db="EMBL/GenBank/DDBJ databases">
        <authorList>
            <person name="Smith C.H."/>
        </authorList>
    </citation>
    <scope>NUCLEOTIDE SEQUENCE</scope>
    <source>
        <strain evidence="2">CHS0354</strain>
        <tissue evidence="2">Mantle</tissue>
    </source>
</reference>
<gene>
    <name evidence="2" type="ORF">CHS0354_035027</name>
</gene>
<dbReference type="EMBL" id="JAEAOA010002053">
    <property type="protein sequence ID" value="KAK3590000.1"/>
    <property type="molecule type" value="Genomic_DNA"/>
</dbReference>
<comment type="caution">
    <text evidence="2">The sequence shown here is derived from an EMBL/GenBank/DDBJ whole genome shotgun (WGS) entry which is preliminary data.</text>
</comment>
<evidence type="ECO:0000313" key="3">
    <source>
        <dbReference type="Proteomes" id="UP001195483"/>
    </source>
</evidence>
<feature type="compositionally biased region" description="Basic and acidic residues" evidence="1">
    <location>
        <begin position="77"/>
        <end position="90"/>
    </location>
</feature>